<gene>
    <name evidence="7" type="ORF">CLO192961_LOCUS154704</name>
</gene>
<keyword evidence="2 6" id="KW-0812">Transmembrane</keyword>
<keyword evidence="4 6" id="KW-0472">Membrane</keyword>
<reference evidence="7 8" key="1">
    <citation type="submission" date="2019-06" db="EMBL/GenBank/DDBJ databases">
        <authorList>
            <person name="Broberg M."/>
        </authorList>
    </citation>
    <scope>NUCLEOTIDE SEQUENCE [LARGE SCALE GENOMIC DNA]</scope>
</reference>
<dbReference type="PANTHER" id="PTHR12242:SF1">
    <property type="entry name" value="MYND-TYPE DOMAIN-CONTAINING PROTEIN"/>
    <property type="match status" value="1"/>
</dbReference>
<evidence type="ECO:0000256" key="2">
    <source>
        <dbReference type="ARBA" id="ARBA00022692"/>
    </source>
</evidence>
<dbReference type="EMBL" id="CABFNS010000729">
    <property type="protein sequence ID" value="VUC24971.1"/>
    <property type="molecule type" value="Genomic_DNA"/>
</dbReference>
<keyword evidence="8" id="KW-1185">Reference proteome</keyword>
<evidence type="ECO:0000313" key="8">
    <source>
        <dbReference type="Proteomes" id="UP000766486"/>
    </source>
</evidence>
<sequence>MRSCGNPFALGKGLWDPSHRFETSWLLSPWLLFACRFLIGIYALVTRLFLIGYTCTHDGDGCTEAKQSFSYFTILTFWGIAFYFLVASFHTFFYALRGRSPLESFPRFLQALHSLYYTTIVTYPFLVTIVYWVVLFRGPWFDTQIEGWSNITQHGLNSAFALFEIFIPRTEPMLWIHLLWVLIMLAAYLGLAYLTYATQGFYVYSFLDPTGSGGRKMVAAYAFGILAAILVIFCIVYGLIWVRKWFTEKKLGMDGKFAHQRNSRPAEMSVRPKGTRGDAGMV</sequence>
<dbReference type="Proteomes" id="UP000766486">
    <property type="component" value="Unassembled WGS sequence"/>
</dbReference>
<feature type="transmembrane region" description="Helical" evidence="6">
    <location>
        <begin position="71"/>
        <end position="95"/>
    </location>
</feature>
<evidence type="ECO:0000313" key="7">
    <source>
        <dbReference type="EMBL" id="VUC24971.1"/>
    </source>
</evidence>
<dbReference type="PANTHER" id="PTHR12242">
    <property type="entry name" value="OS02G0130600 PROTEIN-RELATED"/>
    <property type="match status" value="1"/>
</dbReference>
<dbReference type="InterPro" id="IPR006838">
    <property type="entry name" value="ADTRP_AIG1"/>
</dbReference>
<keyword evidence="3 6" id="KW-1133">Transmembrane helix</keyword>
<evidence type="ECO:0000256" key="1">
    <source>
        <dbReference type="ARBA" id="ARBA00004127"/>
    </source>
</evidence>
<name>A0ABY6U1S1_BIOOC</name>
<evidence type="ECO:0000256" key="4">
    <source>
        <dbReference type="ARBA" id="ARBA00023136"/>
    </source>
</evidence>
<accession>A0ABY6U1S1</accession>
<proteinExistence type="predicted"/>
<evidence type="ECO:0000256" key="5">
    <source>
        <dbReference type="SAM" id="MobiDB-lite"/>
    </source>
</evidence>
<dbReference type="PROSITE" id="PS51257">
    <property type="entry name" value="PROKAR_LIPOPROTEIN"/>
    <property type="match status" value="1"/>
</dbReference>
<feature type="transmembrane region" description="Helical" evidence="6">
    <location>
        <begin position="218"/>
        <end position="242"/>
    </location>
</feature>
<evidence type="ECO:0000256" key="3">
    <source>
        <dbReference type="ARBA" id="ARBA00022989"/>
    </source>
</evidence>
<organism evidence="7 8">
    <name type="scientific">Bionectria ochroleuca</name>
    <name type="common">Gliocladium roseum</name>
    <dbReference type="NCBI Taxonomy" id="29856"/>
    <lineage>
        <taxon>Eukaryota</taxon>
        <taxon>Fungi</taxon>
        <taxon>Dikarya</taxon>
        <taxon>Ascomycota</taxon>
        <taxon>Pezizomycotina</taxon>
        <taxon>Sordariomycetes</taxon>
        <taxon>Hypocreomycetidae</taxon>
        <taxon>Hypocreales</taxon>
        <taxon>Bionectriaceae</taxon>
        <taxon>Clonostachys</taxon>
    </lineage>
</organism>
<feature type="region of interest" description="Disordered" evidence="5">
    <location>
        <begin position="262"/>
        <end position="282"/>
    </location>
</feature>
<comment type="subcellular location">
    <subcellularLocation>
        <location evidence="1">Endomembrane system</location>
        <topology evidence="1">Multi-pass membrane protein</topology>
    </subcellularLocation>
</comment>
<dbReference type="Pfam" id="PF04750">
    <property type="entry name" value="Far-17a_AIG1"/>
    <property type="match status" value="1"/>
</dbReference>
<feature type="transmembrane region" description="Helical" evidence="6">
    <location>
        <begin position="115"/>
        <end position="136"/>
    </location>
</feature>
<evidence type="ECO:0008006" key="9">
    <source>
        <dbReference type="Google" id="ProtNLM"/>
    </source>
</evidence>
<feature type="transmembrane region" description="Helical" evidence="6">
    <location>
        <begin position="30"/>
        <end position="50"/>
    </location>
</feature>
<evidence type="ECO:0000256" key="6">
    <source>
        <dbReference type="SAM" id="Phobius"/>
    </source>
</evidence>
<protein>
    <recommendedName>
        <fullName evidence="9">FAR-17a/AIG1-like protein</fullName>
    </recommendedName>
</protein>
<comment type="caution">
    <text evidence="7">The sequence shown here is derived from an EMBL/GenBank/DDBJ whole genome shotgun (WGS) entry which is preliminary data.</text>
</comment>
<feature type="transmembrane region" description="Helical" evidence="6">
    <location>
        <begin position="174"/>
        <end position="198"/>
    </location>
</feature>